<evidence type="ECO:0000313" key="4">
    <source>
        <dbReference type="Proteomes" id="UP000183053"/>
    </source>
</evidence>
<organism evidence="3 4">
    <name type="scientific">Tsukamurella pulmonis</name>
    <dbReference type="NCBI Taxonomy" id="47312"/>
    <lineage>
        <taxon>Bacteria</taxon>
        <taxon>Bacillati</taxon>
        <taxon>Actinomycetota</taxon>
        <taxon>Actinomycetes</taxon>
        <taxon>Mycobacteriales</taxon>
        <taxon>Tsukamurellaceae</taxon>
        <taxon>Tsukamurella</taxon>
    </lineage>
</organism>
<feature type="transmembrane region" description="Helical" evidence="1">
    <location>
        <begin position="60"/>
        <end position="85"/>
    </location>
</feature>
<keyword evidence="4" id="KW-1185">Reference proteome</keyword>
<evidence type="ECO:0000313" key="3">
    <source>
        <dbReference type="EMBL" id="SDR25137.1"/>
    </source>
</evidence>
<dbReference type="AlphaFoldDB" id="A0A1H1HIC1"/>
<dbReference type="EMBL" id="FNLF01000002">
    <property type="protein sequence ID" value="SDR25137.1"/>
    <property type="molecule type" value="Genomic_DNA"/>
</dbReference>
<feature type="transmembrane region" description="Helical" evidence="1">
    <location>
        <begin position="33"/>
        <end position="53"/>
    </location>
</feature>
<sequence>MHWKVRRCAAWLALALCSVTVLATMGILVDEDDLGGSLFLVGVLLYVVAALLHCRRRRRLLPLVAGFGAGFTVMLVVILVAIALGPHQSGPGDHWGWRDAALGIGMTLTLSFGTLNWCLGTDSLRRAARWTMIPLISGTVASVFPVPVIHDNAAAVAMVAVLLAVVLCDAFPAPAPPPAVSVDAGEPGGSDALVR</sequence>
<keyword evidence="1" id="KW-0812">Transmembrane</keyword>
<feature type="transmembrane region" description="Helical" evidence="1">
    <location>
        <begin position="100"/>
        <end position="119"/>
    </location>
</feature>
<proteinExistence type="predicted"/>
<dbReference type="OrthoDB" id="9959588at2"/>
<reference evidence="4" key="1">
    <citation type="submission" date="2016-10" db="EMBL/GenBank/DDBJ databases">
        <authorList>
            <person name="Varghese N."/>
            <person name="Submissions S."/>
        </authorList>
    </citation>
    <scope>NUCLEOTIDE SEQUENCE [LARGE SCALE GENOMIC DNA]</scope>
    <source>
        <strain evidence="4">DSM 44142</strain>
    </source>
</reference>
<gene>
    <name evidence="3" type="ORF">SAMN04489765_4231</name>
</gene>
<keyword evidence="2" id="KW-0732">Signal</keyword>
<name>A0A1H1HIC1_9ACTN</name>
<dbReference type="RefSeq" id="WP_068531351.1">
    <property type="nucleotide sequence ID" value="NZ_FNLF01000002.1"/>
</dbReference>
<keyword evidence="1" id="KW-0472">Membrane</keyword>
<feature type="signal peptide" evidence="2">
    <location>
        <begin position="1"/>
        <end position="23"/>
    </location>
</feature>
<protein>
    <submittedName>
        <fullName evidence="3">Uncharacterized protein</fullName>
    </submittedName>
</protein>
<evidence type="ECO:0000256" key="1">
    <source>
        <dbReference type="SAM" id="Phobius"/>
    </source>
</evidence>
<accession>A0A1H1HIC1</accession>
<keyword evidence="1" id="KW-1133">Transmembrane helix</keyword>
<evidence type="ECO:0000256" key="2">
    <source>
        <dbReference type="SAM" id="SignalP"/>
    </source>
</evidence>
<dbReference type="Proteomes" id="UP000183053">
    <property type="component" value="Unassembled WGS sequence"/>
</dbReference>
<feature type="chain" id="PRO_5038839707" evidence="2">
    <location>
        <begin position="24"/>
        <end position="195"/>
    </location>
</feature>
<dbReference type="STRING" id="47312.SAMN04489765_4231"/>